<evidence type="ECO:0000256" key="1">
    <source>
        <dbReference type="ARBA" id="ARBA00008439"/>
    </source>
</evidence>
<evidence type="ECO:0000313" key="2">
    <source>
        <dbReference type="EMBL" id="MBC3803499.1"/>
    </source>
</evidence>
<name>A0ABR6WSD5_9FIRM</name>
<gene>
    <name evidence="2" type="ORF">GH808_03495</name>
</gene>
<proteinExistence type="inferred from homology"/>
<keyword evidence="3" id="KW-1185">Reference proteome</keyword>
<comment type="similarity">
    <text evidence="1">Belongs to the UPF0473 family.</text>
</comment>
<dbReference type="EMBL" id="WJBC01000003">
    <property type="protein sequence ID" value="MBC3803499.1"/>
    <property type="molecule type" value="Genomic_DNA"/>
</dbReference>
<accession>A0ABR6WSD5</accession>
<evidence type="ECO:0000313" key="3">
    <source>
        <dbReference type="Proteomes" id="UP000603234"/>
    </source>
</evidence>
<dbReference type="PANTHER" id="PTHR40066:SF1">
    <property type="entry name" value="UPF0473 PROTEIN CBO2561_CLC_2432"/>
    <property type="match status" value="1"/>
</dbReference>
<organism evidence="2 3">
    <name type="scientific">Acetobacterium fimetarium</name>
    <dbReference type="NCBI Taxonomy" id="52691"/>
    <lineage>
        <taxon>Bacteria</taxon>
        <taxon>Bacillati</taxon>
        <taxon>Bacillota</taxon>
        <taxon>Clostridia</taxon>
        <taxon>Eubacteriales</taxon>
        <taxon>Eubacteriaceae</taxon>
        <taxon>Acetobacterium</taxon>
    </lineage>
</organism>
<protein>
    <submittedName>
        <fullName evidence="2">DUF1292 domain-containing protein</fullName>
    </submittedName>
</protein>
<sequence>MMEEKIMLIDDAGVERQYELVLSFDIEEKTYVLVSENEESDDVYPFFKTADQGLKPVEDEHELALVEAKYDEIMGPEEHDHHHEDQTEMIAVMDETGMEKKYEIIVSLDIEDKTYMLLSENGESDVYPFYVTEDGEGLMPVEDELEFALIAEAYEGLAGNN</sequence>
<dbReference type="InterPro" id="IPR009711">
    <property type="entry name" value="UPF0473"/>
</dbReference>
<dbReference type="Pfam" id="PF06949">
    <property type="entry name" value="DUF1292"/>
    <property type="match status" value="2"/>
</dbReference>
<dbReference type="RefSeq" id="WP_186841408.1">
    <property type="nucleotide sequence ID" value="NZ_WJBC01000003.1"/>
</dbReference>
<dbReference type="Proteomes" id="UP000603234">
    <property type="component" value="Unassembled WGS sequence"/>
</dbReference>
<comment type="caution">
    <text evidence="2">The sequence shown here is derived from an EMBL/GenBank/DDBJ whole genome shotgun (WGS) entry which is preliminary data.</text>
</comment>
<dbReference type="PANTHER" id="PTHR40066">
    <property type="entry name" value="UPF0473 PROTEIN CBO2561/CLC_2432"/>
    <property type="match status" value="1"/>
</dbReference>
<reference evidence="2 3" key="1">
    <citation type="journal article" date="2020" name="mSystems">
        <title>Defining Genomic and Predicted Metabolic Features of the Acetobacterium Genus.</title>
        <authorList>
            <person name="Ross D.E."/>
            <person name="Marshall C.W."/>
            <person name="Gulliver D."/>
            <person name="May H.D."/>
            <person name="Norman R.S."/>
        </authorList>
    </citation>
    <scope>NUCLEOTIDE SEQUENCE [LARGE SCALE GENOMIC DNA]</scope>
    <source>
        <strain evidence="2 3">DSM 8238</strain>
    </source>
</reference>